<sequence>MKSKFANLIKFDFKFKRKMIRRSIFSLDEAETTEARERTSRP</sequence>
<dbReference type="EMBL" id="ACFU01000013">
    <property type="protein sequence ID" value="EEF13832.1"/>
    <property type="molecule type" value="Genomic_DNA"/>
</dbReference>
<gene>
    <name evidence="1" type="ORF">CAMRE0001_0415</name>
</gene>
<dbReference type="Proteomes" id="UP000003082">
    <property type="component" value="Unassembled WGS sequence"/>
</dbReference>
<accession>B9D2I2</accession>
<keyword evidence="2" id="KW-1185">Reference proteome</keyword>
<comment type="caution">
    <text evidence="1">The sequence shown here is derived from an EMBL/GenBank/DDBJ whole genome shotgun (WGS) entry which is preliminary data.</text>
</comment>
<evidence type="ECO:0000313" key="2">
    <source>
        <dbReference type="Proteomes" id="UP000003082"/>
    </source>
</evidence>
<reference evidence="1 2" key="1">
    <citation type="submission" date="2008-08" db="EMBL/GenBank/DDBJ databases">
        <authorList>
            <person name="Madupu R."/>
            <person name="Durkin A.S."/>
            <person name="Torralba M."/>
            <person name="Methe B."/>
            <person name="Sutton G.G."/>
            <person name="Strausberg R.L."/>
            <person name="Nelson K.E."/>
        </authorList>
    </citation>
    <scope>NUCLEOTIDE SEQUENCE [LARGE SCALE GENOMIC DNA]</scope>
    <source>
        <strain evidence="1 2">RM3267</strain>
    </source>
</reference>
<protein>
    <submittedName>
        <fullName evidence="1">Uncharacterized protein</fullName>
    </submittedName>
</protein>
<evidence type="ECO:0000313" key="1">
    <source>
        <dbReference type="EMBL" id="EEF13832.1"/>
    </source>
</evidence>
<dbReference type="AlphaFoldDB" id="B9D2I2"/>
<name>B9D2I2_CAMRE</name>
<organism evidence="1 2">
    <name type="scientific">Campylobacter rectus RM3267</name>
    <dbReference type="NCBI Taxonomy" id="553218"/>
    <lineage>
        <taxon>Bacteria</taxon>
        <taxon>Pseudomonadati</taxon>
        <taxon>Campylobacterota</taxon>
        <taxon>Epsilonproteobacteria</taxon>
        <taxon>Campylobacterales</taxon>
        <taxon>Campylobacteraceae</taxon>
        <taxon>Campylobacter</taxon>
    </lineage>
</organism>
<proteinExistence type="predicted"/>